<feature type="compositionally biased region" description="Basic and acidic residues" evidence="1">
    <location>
        <begin position="142"/>
        <end position="163"/>
    </location>
</feature>
<reference evidence="2 3" key="1">
    <citation type="submission" date="2022-05" db="EMBL/GenBank/DDBJ databases">
        <authorList>
            <consortium name="Genoscope - CEA"/>
            <person name="William W."/>
        </authorList>
    </citation>
    <scope>NUCLEOTIDE SEQUENCE [LARGE SCALE GENOMIC DNA]</scope>
</reference>
<dbReference type="Proteomes" id="UP001159428">
    <property type="component" value="Unassembled WGS sequence"/>
</dbReference>
<evidence type="ECO:0000313" key="2">
    <source>
        <dbReference type="EMBL" id="CAH3032978.1"/>
    </source>
</evidence>
<comment type="caution">
    <text evidence="2">The sequence shown here is derived from an EMBL/GenBank/DDBJ whole genome shotgun (WGS) entry which is preliminary data.</text>
</comment>
<dbReference type="EMBL" id="CALNXJ010000002">
    <property type="protein sequence ID" value="CAH3032978.1"/>
    <property type="molecule type" value="Genomic_DNA"/>
</dbReference>
<sequence>MPKSIEKVKKKYADTYKWTDDEVELLLTVTKEYKTKQIAKSIDWESCVDKYGEILEAYSAHYPSSEDAAAIGKDFPQKKDELTKSVLTSKLKAIRSKYRQAVDNGRRSGHGRVVMIFYEHFSEIWGGSPATAAMPNGLGSSENHEESSNQRSFDIDVDSKDTNKPSVSRQVIKERRELLSAQLKGHKSERLKRKLPLESQLSISQEELQIKKQMLQRMDTMDKAYSNSMEKLTSSMEKLTGSISDGFALLQRMMCQPLNNMNMNPQFMMPSHHLQMYPRAQTSAQSVIVFDTSHHNGQFSYTQALYSDNDTTF</sequence>
<gene>
    <name evidence="2" type="ORF">PMEA_00010655</name>
</gene>
<accession>A0AAU9VM90</accession>
<feature type="region of interest" description="Disordered" evidence="1">
    <location>
        <begin position="133"/>
        <end position="169"/>
    </location>
</feature>
<dbReference type="AlphaFoldDB" id="A0AAU9VM90"/>
<organism evidence="2 3">
    <name type="scientific">Pocillopora meandrina</name>
    <dbReference type="NCBI Taxonomy" id="46732"/>
    <lineage>
        <taxon>Eukaryota</taxon>
        <taxon>Metazoa</taxon>
        <taxon>Cnidaria</taxon>
        <taxon>Anthozoa</taxon>
        <taxon>Hexacorallia</taxon>
        <taxon>Scleractinia</taxon>
        <taxon>Astrocoeniina</taxon>
        <taxon>Pocilloporidae</taxon>
        <taxon>Pocillopora</taxon>
    </lineage>
</organism>
<evidence type="ECO:0000256" key="1">
    <source>
        <dbReference type="SAM" id="MobiDB-lite"/>
    </source>
</evidence>
<name>A0AAU9VM90_9CNID</name>
<protein>
    <recommendedName>
        <fullName evidence="4">Myb-like domain-containing protein</fullName>
    </recommendedName>
</protein>
<proteinExistence type="predicted"/>
<evidence type="ECO:0008006" key="4">
    <source>
        <dbReference type="Google" id="ProtNLM"/>
    </source>
</evidence>
<evidence type="ECO:0000313" key="3">
    <source>
        <dbReference type="Proteomes" id="UP001159428"/>
    </source>
</evidence>
<keyword evidence="3" id="KW-1185">Reference proteome</keyword>